<protein>
    <submittedName>
        <fullName evidence="1">Uncharacterized protein</fullName>
    </submittedName>
</protein>
<dbReference type="AlphaFoldDB" id="A0A919YF31"/>
<gene>
    <name evidence="1" type="ORF">J34TS1_47920</name>
</gene>
<proteinExistence type="predicted"/>
<reference evidence="1 2" key="1">
    <citation type="submission" date="2021-03" db="EMBL/GenBank/DDBJ databases">
        <title>Antimicrobial resistance genes in bacteria isolated from Japanese honey, and their potential for conferring macrolide and lincosamide resistance in the American foulbrood pathogen Paenibacillus larvae.</title>
        <authorList>
            <person name="Okamoto M."/>
            <person name="Kumagai M."/>
            <person name="Kanamori H."/>
            <person name="Takamatsu D."/>
        </authorList>
    </citation>
    <scope>NUCLEOTIDE SEQUENCE [LARGE SCALE GENOMIC DNA]</scope>
    <source>
        <strain evidence="1 2">J34TS1</strain>
    </source>
</reference>
<dbReference type="RefSeq" id="WP_212980352.1">
    <property type="nucleotide sequence ID" value="NZ_AP025343.1"/>
</dbReference>
<organism evidence="1 2">
    <name type="scientific">Paenibacillus azoreducens</name>
    <dbReference type="NCBI Taxonomy" id="116718"/>
    <lineage>
        <taxon>Bacteria</taxon>
        <taxon>Bacillati</taxon>
        <taxon>Bacillota</taxon>
        <taxon>Bacilli</taxon>
        <taxon>Bacillales</taxon>
        <taxon>Paenibacillaceae</taxon>
        <taxon>Paenibacillus</taxon>
    </lineage>
</organism>
<sequence>MLRKDKNGFIDIITSNSLNPSDFTVSEDIKDGYPTFIIKHNASPLEFWTRNSKESYFEYDCNYIPFSPSFEPVGYEPNEDWYDNIEDVYDIFEGWIKQHIKSYVEEQTAQDMWKSFTSSGSGGFDWESINEESTEYFNEVEKKQLLEQISDFRGKLIDNYTLSEKLLLQIDSKLNYLSESIDRLNKYDWKSLLISTLMGIVTTMSLDKSSGHAVITIAKEIFTNSLMLLK</sequence>
<dbReference type="Proteomes" id="UP000682811">
    <property type="component" value="Unassembled WGS sequence"/>
</dbReference>
<keyword evidence="2" id="KW-1185">Reference proteome</keyword>
<comment type="caution">
    <text evidence="1">The sequence shown here is derived from an EMBL/GenBank/DDBJ whole genome shotgun (WGS) entry which is preliminary data.</text>
</comment>
<name>A0A919YF31_9BACL</name>
<evidence type="ECO:0000313" key="1">
    <source>
        <dbReference type="EMBL" id="GIO50027.1"/>
    </source>
</evidence>
<evidence type="ECO:0000313" key="2">
    <source>
        <dbReference type="Proteomes" id="UP000682811"/>
    </source>
</evidence>
<accession>A0A919YF31</accession>
<dbReference type="EMBL" id="BORT01000027">
    <property type="protein sequence ID" value="GIO50027.1"/>
    <property type="molecule type" value="Genomic_DNA"/>
</dbReference>